<feature type="compositionally biased region" description="Basic and acidic residues" evidence="2">
    <location>
        <begin position="1"/>
        <end position="15"/>
    </location>
</feature>
<evidence type="ECO:0000313" key="5">
    <source>
        <dbReference type="Proteomes" id="UP000576393"/>
    </source>
</evidence>
<evidence type="ECO:0000256" key="2">
    <source>
        <dbReference type="SAM" id="MobiDB-lite"/>
    </source>
</evidence>
<evidence type="ECO:0000259" key="3">
    <source>
        <dbReference type="PROSITE" id="PS51898"/>
    </source>
</evidence>
<dbReference type="Gene3D" id="1.10.443.10">
    <property type="entry name" value="Intergrase catalytic core"/>
    <property type="match status" value="1"/>
</dbReference>
<reference evidence="4 5" key="1">
    <citation type="submission" date="2020-07" db="EMBL/GenBank/DDBJ databases">
        <title>Sequencing the genomes of 1000 actinobacteria strains.</title>
        <authorList>
            <person name="Klenk H.-P."/>
        </authorList>
    </citation>
    <scope>NUCLEOTIDE SEQUENCE [LARGE SCALE GENOMIC DNA]</scope>
    <source>
        <strain evidence="4 5">DSM 45763</strain>
    </source>
</reference>
<dbReference type="InterPro" id="IPR011010">
    <property type="entry name" value="DNA_brk_join_enz"/>
</dbReference>
<dbReference type="InterPro" id="IPR013762">
    <property type="entry name" value="Integrase-like_cat_sf"/>
</dbReference>
<dbReference type="GO" id="GO:0003677">
    <property type="term" value="F:DNA binding"/>
    <property type="evidence" value="ECO:0007669"/>
    <property type="project" value="InterPro"/>
</dbReference>
<sequence>MREEPRLGMGRRADGEGSAFPRKGGRAGYVRGTTPEGDLCVTAPKHRRHVQEDARKAAGEKWRDSDLVLTTRNGTPIEPCDFNRAFAAHCRRAGVPTTRAHDTRHTRASLLAALDVHPRVAMRVLRHPQVSMAMDVYTRIPTPETRRALDRLNQSLDGSNQTWLAPFTSRPFGITRRALFACKSLC</sequence>
<comment type="caution">
    <text evidence="4">The sequence shown here is derived from an EMBL/GenBank/DDBJ whole genome shotgun (WGS) entry which is preliminary data.</text>
</comment>
<dbReference type="PROSITE" id="PS51898">
    <property type="entry name" value="TYR_RECOMBINASE"/>
    <property type="match status" value="1"/>
</dbReference>
<evidence type="ECO:0000313" key="4">
    <source>
        <dbReference type="EMBL" id="NYF40862.1"/>
    </source>
</evidence>
<dbReference type="AlphaFoldDB" id="A0A852UU96"/>
<dbReference type="Proteomes" id="UP000576393">
    <property type="component" value="Unassembled WGS sequence"/>
</dbReference>
<dbReference type="Pfam" id="PF00589">
    <property type="entry name" value="Phage_integrase"/>
    <property type="match status" value="1"/>
</dbReference>
<feature type="domain" description="Tyr recombinase" evidence="3">
    <location>
        <begin position="1"/>
        <end position="151"/>
    </location>
</feature>
<gene>
    <name evidence="4" type="ORF">HDA43_003021</name>
</gene>
<dbReference type="RefSeq" id="WP_179821118.1">
    <property type="nucleotide sequence ID" value="NZ_JACCCO010000001.1"/>
</dbReference>
<evidence type="ECO:0000256" key="1">
    <source>
        <dbReference type="ARBA" id="ARBA00023172"/>
    </source>
</evidence>
<keyword evidence="1" id="KW-0233">DNA recombination</keyword>
<dbReference type="InterPro" id="IPR002104">
    <property type="entry name" value="Integrase_catalytic"/>
</dbReference>
<organism evidence="4 5">
    <name type="scientific">Streptosporangium sandarakinum</name>
    <dbReference type="NCBI Taxonomy" id="1260955"/>
    <lineage>
        <taxon>Bacteria</taxon>
        <taxon>Bacillati</taxon>
        <taxon>Actinomycetota</taxon>
        <taxon>Actinomycetes</taxon>
        <taxon>Streptosporangiales</taxon>
        <taxon>Streptosporangiaceae</taxon>
        <taxon>Streptosporangium</taxon>
    </lineage>
</organism>
<feature type="region of interest" description="Disordered" evidence="2">
    <location>
        <begin position="1"/>
        <end position="36"/>
    </location>
</feature>
<accession>A0A852UU96</accession>
<keyword evidence="5" id="KW-1185">Reference proteome</keyword>
<dbReference type="GO" id="GO:0015074">
    <property type="term" value="P:DNA integration"/>
    <property type="evidence" value="ECO:0007669"/>
    <property type="project" value="InterPro"/>
</dbReference>
<name>A0A852UU96_9ACTN</name>
<dbReference type="SUPFAM" id="SSF56349">
    <property type="entry name" value="DNA breaking-rejoining enzymes"/>
    <property type="match status" value="1"/>
</dbReference>
<protein>
    <submittedName>
        <fullName evidence="4">Integrase</fullName>
    </submittedName>
</protein>
<proteinExistence type="predicted"/>
<dbReference type="EMBL" id="JACCCO010000001">
    <property type="protein sequence ID" value="NYF40862.1"/>
    <property type="molecule type" value="Genomic_DNA"/>
</dbReference>
<dbReference type="GO" id="GO:0006310">
    <property type="term" value="P:DNA recombination"/>
    <property type="evidence" value="ECO:0007669"/>
    <property type="project" value="UniProtKB-KW"/>
</dbReference>